<evidence type="ECO:0000256" key="7">
    <source>
        <dbReference type="SAM" id="Phobius"/>
    </source>
</evidence>
<name>A0A7M7KQN0_VARDE</name>
<feature type="transmembrane region" description="Helical" evidence="7">
    <location>
        <begin position="97"/>
        <end position="118"/>
    </location>
</feature>
<dbReference type="EnsemblMetazoa" id="XM_022814775">
    <property type="protein sequence ID" value="XP_022670510"/>
    <property type="gene ID" value="LOC111254188"/>
</dbReference>
<keyword evidence="2 7" id="KW-0812">Transmembrane</keyword>
<evidence type="ECO:0008006" key="10">
    <source>
        <dbReference type="Google" id="ProtNLM"/>
    </source>
</evidence>
<keyword evidence="9" id="KW-1185">Reference proteome</keyword>
<keyword evidence="4 7" id="KW-0472">Membrane</keyword>
<dbReference type="GeneID" id="111254188"/>
<feature type="transmembrane region" description="Helical" evidence="7">
    <location>
        <begin position="14"/>
        <end position="38"/>
    </location>
</feature>
<dbReference type="InParanoid" id="A0A7M7KQN0"/>
<organism evidence="8 9">
    <name type="scientific">Varroa destructor</name>
    <name type="common">Honeybee mite</name>
    <dbReference type="NCBI Taxonomy" id="109461"/>
    <lineage>
        <taxon>Eukaryota</taxon>
        <taxon>Metazoa</taxon>
        <taxon>Ecdysozoa</taxon>
        <taxon>Arthropoda</taxon>
        <taxon>Chelicerata</taxon>
        <taxon>Arachnida</taxon>
        <taxon>Acari</taxon>
        <taxon>Parasitiformes</taxon>
        <taxon>Mesostigmata</taxon>
        <taxon>Gamasina</taxon>
        <taxon>Dermanyssoidea</taxon>
        <taxon>Varroidae</taxon>
        <taxon>Varroa</taxon>
    </lineage>
</organism>
<accession>A0A7M7KQN0</accession>
<dbReference type="Pfam" id="PF02535">
    <property type="entry name" value="Zip"/>
    <property type="match status" value="1"/>
</dbReference>
<dbReference type="EnsemblMetazoa" id="XM_022814776">
    <property type="protein sequence ID" value="XP_022670511"/>
    <property type="gene ID" value="LOC111254188"/>
</dbReference>
<proteinExistence type="inferred from homology"/>
<dbReference type="FunCoup" id="A0A7M7KQN0">
    <property type="interactions" value="884"/>
</dbReference>
<reference evidence="8" key="1">
    <citation type="submission" date="2021-01" db="UniProtKB">
        <authorList>
            <consortium name="EnsemblMetazoa"/>
        </authorList>
    </citation>
    <scope>IDENTIFICATION</scope>
</reference>
<dbReference type="RefSeq" id="XP_022670511.1">
    <property type="nucleotide sequence ID" value="XM_022814776.1"/>
</dbReference>
<feature type="transmembrane region" description="Helical" evidence="7">
    <location>
        <begin position="59"/>
        <end position="77"/>
    </location>
</feature>
<evidence type="ECO:0000256" key="2">
    <source>
        <dbReference type="ARBA" id="ARBA00022692"/>
    </source>
</evidence>
<dbReference type="Proteomes" id="UP000594260">
    <property type="component" value="Unplaced"/>
</dbReference>
<feature type="compositionally biased region" description="Polar residues" evidence="6">
    <location>
        <begin position="152"/>
        <end position="171"/>
    </location>
</feature>
<dbReference type="KEGG" id="vde:111254188"/>
<evidence type="ECO:0000313" key="8">
    <source>
        <dbReference type="EnsemblMetazoa" id="XP_022670514"/>
    </source>
</evidence>
<dbReference type="EnsemblMetazoa" id="XM_022814779">
    <property type="protein sequence ID" value="XP_022670514"/>
    <property type="gene ID" value="LOC111254188"/>
</dbReference>
<evidence type="ECO:0000256" key="6">
    <source>
        <dbReference type="SAM" id="MobiDB-lite"/>
    </source>
</evidence>
<dbReference type="PANTHER" id="PTHR16950:SF16">
    <property type="entry name" value="ZINC TRANSPORTER ZIP13"/>
    <property type="match status" value="1"/>
</dbReference>
<dbReference type="RefSeq" id="XP_022670507.1">
    <property type="nucleotide sequence ID" value="XM_022814772.1"/>
</dbReference>
<dbReference type="EnsemblMetazoa" id="XM_022814772">
    <property type="protein sequence ID" value="XP_022670507"/>
    <property type="gene ID" value="LOC111254188"/>
</dbReference>
<dbReference type="RefSeq" id="XP_022670514.1">
    <property type="nucleotide sequence ID" value="XM_022814779.1"/>
</dbReference>
<dbReference type="AlphaFoldDB" id="A0A7M7KQN0"/>
<evidence type="ECO:0000313" key="9">
    <source>
        <dbReference type="Proteomes" id="UP000594260"/>
    </source>
</evidence>
<keyword evidence="3 7" id="KW-1133">Transmembrane helix</keyword>
<dbReference type="InterPro" id="IPR003689">
    <property type="entry name" value="ZIP"/>
</dbReference>
<feature type="region of interest" description="Disordered" evidence="6">
    <location>
        <begin position="135"/>
        <end position="178"/>
    </location>
</feature>
<sequence length="332" mass="35712">MDSSEIIIEDRRSLLTWLLTLGATCMIGLSGILPLLIIPPEMGLRLRENSETGGGTLRLLLGFAVGGLLGDVFLHLLPESVEILKNTGGYTDDESALRASGIWTLVGLFTFVLVELLFAAHQRLQEEYELGEDKKDDDHAIHSNGKVDVYGNNVNKNNSRLNGNGSVPSNKTRPRNDSSDLIHVSGYLNLIANSIDNFSHGLAVAGSFLAGIRVGLITTFAILLHEIPHEVGDFAILLKSGFSRWQAARAQLSTAAVGVFGAIAALSVERVESLGSCTSWILPFTAGGFINIALIGVLPELLKERNPGESLKQFVCVFLGVALMAALQLLMH</sequence>
<protein>
    <recommendedName>
        <fullName evidence="10">Zinc transporter ZIP13</fullName>
    </recommendedName>
</protein>
<dbReference type="EnsemblMetazoa" id="XM_022814773">
    <property type="protein sequence ID" value="XP_022670508"/>
    <property type="gene ID" value="LOC111254188"/>
</dbReference>
<dbReference type="CTD" id="43533"/>
<evidence type="ECO:0000256" key="4">
    <source>
        <dbReference type="ARBA" id="ARBA00023136"/>
    </source>
</evidence>
<evidence type="ECO:0000256" key="1">
    <source>
        <dbReference type="ARBA" id="ARBA00004141"/>
    </source>
</evidence>
<dbReference type="OMA" id="HEVPHHI"/>
<evidence type="ECO:0000256" key="3">
    <source>
        <dbReference type="ARBA" id="ARBA00022989"/>
    </source>
</evidence>
<comment type="similarity">
    <text evidence="5">Belongs to the ZIP transporter (TC 2.A.5) family. KE4/Catsup subfamily.</text>
</comment>
<dbReference type="PANTHER" id="PTHR16950">
    <property type="entry name" value="ZINC TRANSPORTER SLC39A7 HISTIDINE-RICH MEMBRANE PROTEIN KE4"/>
    <property type="match status" value="1"/>
</dbReference>
<feature type="transmembrane region" description="Helical" evidence="7">
    <location>
        <begin position="314"/>
        <end position="331"/>
    </location>
</feature>
<dbReference type="EnsemblMetazoa" id="XM_022814778">
    <property type="protein sequence ID" value="XP_022670513"/>
    <property type="gene ID" value="LOC111254188"/>
</dbReference>
<dbReference type="EnsemblMetazoa" id="XM_022814777">
    <property type="protein sequence ID" value="XP_022670512"/>
    <property type="gene ID" value="LOC111254188"/>
</dbReference>
<dbReference type="OrthoDB" id="200954at2759"/>
<comment type="subcellular location">
    <subcellularLocation>
        <location evidence="1">Membrane</location>
        <topology evidence="1">Multi-pass membrane protein</topology>
    </subcellularLocation>
</comment>
<dbReference type="RefSeq" id="XP_022670512.1">
    <property type="nucleotide sequence ID" value="XM_022814777.1"/>
</dbReference>
<dbReference type="RefSeq" id="XP_022670508.1">
    <property type="nucleotide sequence ID" value="XM_022814773.1"/>
</dbReference>
<dbReference type="RefSeq" id="XP_022670513.1">
    <property type="nucleotide sequence ID" value="XM_022814778.1"/>
</dbReference>
<dbReference type="GO" id="GO:0006882">
    <property type="term" value="P:intracellular zinc ion homeostasis"/>
    <property type="evidence" value="ECO:0007669"/>
    <property type="project" value="TreeGrafter"/>
</dbReference>
<feature type="transmembrane region" description="Helical" evidence="7">
    <location>
        <begin position="280"/>
        <end position="302"/>
    </location>
</feature>
<dbReference type="GO" id="GO:0016020">
    <property type="term" value="C:membrane"/>
    <property type="evidence" value="ECO:0007669"/>
    <property type="project" value="UniProtKB-SubCell"/>
</dbReference>
<dbReference type="RefSeq" id="XP_022670510.1">
    <property type="nucleotide sequence ID" value="XM_022814775.1"/>
</dbReference>
<evidence type="ECO:0000256" key="5">
    <source>
        <dbReference type="ARBA" id="ARBA00038485"/>
    </source>
</evidence>
<dbReference type="GO" id="GO:0005385">
    <property type="term" value="F:zinc ion transmembrane transporter activity"/>
    <property type="evidence" value="ECO:0007669"/>
    <property type="project" value="TreeGrafter"/>
</dbReference>